<gene>
    <name evidence="1" type="ORF">ALEPTO_LOCUS7878</name>
</gene>
<name>A0A9N9C8K4_9GLOM</name>
<reference evidence="1" key="1">
    <citation type="submission" date="2021-06" db="EMBL/GenBank/DDBJ databases">
        <authorList>
            <person name="Kallberg Y."/>
            <person name="Tangrot J."/>
            <person name="Rosling A."/>
        </authorList>
    </citation>
    <scope>NUCLEOTIDE SEQUENCE</scope>
    <source>
        <strain evidence="1">FL130A</strain>
    </source>
</reference>
<dbReference type="EMBL" id="CAJVPS010003832">
    <property type="protein sequence ID" value="CAG8595032.1"/>
    <property type="molecule type" value="Genomic_DNA"/>
</dbReference>
<organism evidence="1 2">
    <name type="scientific">Ambispora leptoticha</name>
    <dbReference type="NCBI Taxonomy" id="144679"/>
    <lineage>
        <taxon>Eukaryota</taxon>
        <taxon>Fungi</taxon>
        <taxon>Fungi incertae sedis</taxon>
        <taxon>Mucoromycota</taxon>
        <taxon>Glomeromycotina</taxon>
        <taxon>Glomeromycetes</taxon>
        <taxon>Archaeosporales</taxon>
        <taxon>Ambisporaceae</taxon>
        <taxon>Ambispora</taxon>
    </lineage>
</organism>
<proteinExistence type="predicted"/>
<protein>
    <submittedName>
        <fullName evidence="1">1267_t:CDS:1</fullName>
    </submittedName>
</protein>
<feature type="non-terminal residue" evidence="1">
    <location>
        <position position="1"/>
    </location>
</feature>
<evidence type="ECO:0000313" key="2">
    <source>
        <dbReference type="Proteomes" id="UP000789508"/>
    </source>
</evidence>
<comment type="caution">
    <text evidence="1">The sequence shown here is derived from an EMBL/GenBank/DDBJ whole genome shotgun (WGS) entry which is preliminary data.</text>
</comment>
<dbReference type="Proteomes" id="UP000789508">
    <property type="component" value="Unassembled WGS sequence"/>
</dbReference>
<keyword evidence="2" id="KW-1185">Reference proteome</keyword>
<dbReference type="AlphaFoldDB" id="A0A9N9C8K4"/>
<dbReference type="OrthoDB" id="2389543at2759"/>
<sequence>PEELESPYFKIQSTLEPHNLVETSKIILQATSSVKALQKLDINCNFCALNDLVVWEREKYYIMYRREPIRGLLFVPRPSNDEKNNFNHFDNTSLIKNQLFWQDLISVQLWQQARSDDKYMQSCHAKQSLNNCLELERFRLQIVESQKVQPNLQEWWMALSVTNAKLSHLDGNQCKQSQLVDLLTLKEQLSNAKKD</sequence>
<evidence type="ECO:0000313" key="1">
    <source>
        <dbReference type="EMBL" id="CAG8595032.1"/>
    </source>
</evidence>
<accession>A0A9N9C8K4</accession>